<keyword evidence="3" id="KW-1185">Reference proteome</keyword>
<dbReference type="RefSeq" id="WP_129002749.1">
    <property type="nucleotide sequence ID" value="NZ_SDHZ01000001.1"/>
</dbReference>
<dbReference type="SUPFAM" id="SSF47413">
    <property type="entry name" value="lambda repressor-like DNA-binding domains"/>
    <property type="match status" value="1"/>
</dbReference>
<proteinExistence type="predicted"/>
<dbReference type="SMART" id="SM00530">
    <property type="entry name" value="HTH_XRE"/>
    <property type="match status" value="1"/>
</dbReference>
<dbReference type="InterPro" id="IPR010982">
    <property type="entry name" value="Lambda_DNA-bd_dom_sf"/>
</dbReference>
<dbReference type="PROSITE" id="PS50943">
    <property type="entry name" value="HTH_CROC1"/>
    <property type="match status" value="1"/>
</dbReference>
<dbReference type="OrthoDB" id="798409at2"/>
<dbReference type="AlphaFoldDB" id="A0A4Q1DEG5"/>
<name>A0A4Q1DEG5_9BACT</name>
<evidence type="ECO:0000259" key="1">
    <source>
        <dbReference type="PROSITE" id="PS50943"/>
    </source>
</evidence>
<dbReference type="CDD" id="cd00093">
    <property type="entry name" value="HTH_XRE"/>
    <property type="match status" value="1"/>
</dbReference>
<sequence>MATSTLKILREINDYTQEYVAEDILGISQSTYARLEQDPSKISAAHAQRLCDLYNVSLANLLSEATPIITFRDSIKENEKNGNVGYQHHNSGTNNFYDGDVKLLREQNEILLKQNAELMELVKVLGGKLNGNM</sequence>
<protein>
    <submittedName>
        <fullName evidence="2">XRE family transcriptional regulator</fullName>
    </submittedName>
</protein>
<dbReference type="Gene3D" id="1.10.260.40">
    <property type="entry name" value="lambda repressor-like DNA-binding domains"/>
    <property type="match status" value="1"/>
</dbReference>
<accession>A0A4Q1DEG5</accession>
<dbReference type="InterPro" id="IPR001387">
    <property type="entry name" value="Cro/C1-type_HTH"/>
</dbReference>
<dbReference type="Pfam" id="PF01381">
    <property type="entry name" value="HTH_3"/>
    <property type="match status" value="1"/>
</dbReference>
<evidence type="ECO:0000313" key="3">
    <source>
        <dbReference type="Proteomes" id="UP000290545"/>
    </source>
</evidence>
<dbReference type="GO" id="GO:0003677">
    <property type="term" value="F:DNA binding"/>
    <property type="evidence" value="ECO:0007669"/>
    <property type="project" value="InterPro"/>
</dbReference>
<comment type="caution">
    <text evidence="2">The sequence shown here is derived from an EMBL/GenBank/DDBJ whole genome shotgun (WGS) entry which is preliminary data.</text>
</comment>
<evidence type="ECO:0000313" key="2">
    <source>
        <dbReference type="EMBL" id="RXK86999.1"/>
    </source>
</evidence>
<organism evidence="2 3">
    <name type="scientific">Filimonas effusa</name>
    <dbReference type="NCBI Taxonomy" id="2508721"/>
    <lineage>
        <taxon>Bacteria</taxon>
        <taxon>Pseudomonadati</taxon>
        <taxon>Bacteroidota</taxon>
        <taxon>Chitinophagia</taxon>
        <taxon>Chitinophagales</taxon>
        <taxon>Chitinophagaceae</taxon>
        <taxon>Filimonas</taxon>
    </lineage>
</organism>
<reference evidence="2 3" key="1">
    <citation type="submission" date="2019-01" db="EMBL/GenBank/DDBJ databases">
        <title>Filimonas sp. strain TTM-71.</title>
        <authorList>
            <person name="Chen W.-M."/>
        </authorList>
    </citation>
    <scope>NUCLEOTIDE SEQUENCE [LARGE SCALE GENOMIC DNA]</scope>
    <source>
        <strain evidence="2 3">TTM-71</strain>
    </source>
</reference>
<dbReference type="Proteomes" id="UP000290545">
    <property type="component" value="Unassembled WGS sequence"/>
</dbReference>
<gene>
    <name evidence="2" type="ORF">ESB13_09515</name>
</gene>
<dbReference type="EMBL" id="SDHZ01000001">
    <property type="protein sequence ID" value="RXK86999.1"/>
    <property type="molecule type" value="Genomic_DNA"/>
</dbReference>
<feature type="domain" description="HTH cro/C1-type" evidence="1">
    <location>
        <begin position="6"/>
        <end position="61"/>
    </location>
</feature>